<dbReference type="InterPro" id="IPR025345">
    <property type="entry name" value="DUF4249"/>
</dbReference>
<name>A0A1M6PE90_9BACT</name>
<keyword evidence="2" id="KW-1185">Reference proteome</keyword>
<evidence type="ECO:0008006" key="3">
    <source>
        <dbReference type="Google" id="ProtNLM"/>
    </source>
</evidence>
<accession>A0A1M6PE90</accession>
<proteinExistence type="predicted"/>
<gene>
    <name evidence="1" type="ORF">SAMN02746009_00211</name>
</gene>
<evidence type="ECO:0000313" key="2">
    <source>
        <dbReference type="Proteomes" id="UP000183947"/>
    </source>
</evidence>
<sequence>MLLLLGGCIDPYLPEGVGAAPNYLVVDGYLNSRGRSLIQLSRTYRLDQNTAPPRETGATLFIEQQDGPRFPLSETAPGTYTSQALTLSPSQNYRLFISTQKGQQYASEFVPAKVTPPIDSVAWRKTTTGLTIGVNTHDDTGRSQYYRWECEETWEITPLLFPQLEYFNSGLRPNTVVYPRICWGNELVADIKLSKTTNLTQDRISNYVLRSYATTNERFYNRYSILVKQYALSQEEYQYWELLQKNTENIGTLFDPLPSQLTGNVRSLTDEAEPVIGYVGCHSLQQQRIFITRNQLPYTWRVSSGYDQCIPDTIESRYIRTVFSYPENIPLYYVPGGVLGTSKECIDCRRKGSAVKPDFWP</sequence>
<dbReference type="STRING" id="1121959.SAMN02746009_00211"/>
<reference evidence="2" key="1">
    <citation type="submission" date="2016-11" db="EMBL/GenBank/DDBJ databases">
        <authorList>
            <person name="Varghese N."/>
            <person name="Submissions S."/>
        </authorList>
    </citation>
    <scope>NUCLEOTIDE SEQUENCE [LARGE SCALE GENOMIC DNA]</scope>
    <source>
        <strain evidence="2">DSM 18569</strain>
    </source>
</reference>
<dbReference type="AlphaFoldDB" id="A0A1M6PE90"/>
<protein>
    <recommendedName>
        <fullName evidence="3">DUF4249 domain-containing protein</fullName>
    </recommendedName>
</protein>
<dbReference type="EMBL" id="FRAS01000001">
    <property type="protein sequence ID" value="SHK06269.1"/>
    <property type="molecule type" value="Genomic_DNA"/>
</dbReference>
<dbReference type="Pfam" id="PF14054">
    <property type="entry name" value="DUF4249"/>
    <property type="match status" value="1"/>
</dbReference>
<evidence type="ECO:0000313" key="1">
    <source>
        <dbReference type="EMBL" id="SHK06269.1"/>
    </source>
</evidence>
<organism evidence="1 2">
    <name type="scientific">Hymenobacter psychrotolerans DSM 18569</name>
    <dbReference type="NCBI Taxonomy" id="1121959"/>
    <lineage>
        <taxon>Bacteria</taxon>
        <taxon>Pseudomonadati</taxon>
        <taxon>Bacteroidota</taxon>
        <taxon>Cytophagia</taxon>
        <taxon>Cytophagales</taxon>
        <taxon>Hymenobacteraceae</taxon>
        <taxon>Hymenobacter</taxon>
    </lineage>
</organism>
<dbReference type="Proteomes" id="UP000183947">
    <property type="component" value="Unassembled WGS sequence"/>
</dbReference>